<gene>
    <name evidence="3" type="ORF">CVT25_008465</name>
</gene>
<dbReference type="InParanoid" id="A0A409X9R7"/>
<evidence type="ECO:0000256" key="1">
    <source>
        <dbReference type="SAM" id="MobiDB-lite"/>
    </source>
</evidence>
<dbReference type="STRING" id="93625.A0A409X9R7"/>
<keyword evidence="2" id="KW-0472">Membrane</keyword>
<proteinExistence type="predicted"/>
<feature type="transmembrane region" description="Helical" evidence="2">
    <location>
        <begin position="93"/>
        <end position="115"/>
    </location>
</feature>
<protein>
    <submittedName>
        <fullName evidence="3">Uncharacterized protein</fullName>
    </submittedName>
</protein>
<evidence type="ECO:0000313" key="4">
    <source>
        <dbReference type="Proteomes" id="UP000283269"/>
    </source>
</evidence>
<name>A0A409X9R7_PSICY</name>
<keyword evidence="2" id="KW-1133">Transmembrane helix</keyword>
<feature type="region of interest" description="Disordered" evidence="1">
    <location>
        <begin position="349"/>
        <end position="416"/>
    </location>
</feature>
<feature type="compositionally biased region" description="Pro residues" evidence="1">
    <location>
        <begin position="390"/>
        <end position="402"/>
    </location>
</feature>
<keyword evidence="2" id="KW-0812">Transmembrane</keyword>
<organism evidence="3 4">
    <name type="scientific">Psilocybe cyanescens</name>
    <dbReference type="NCBI Taxonomy" id="93625"/>
    <lineage>
        <taxon>Eukaryota</taxon>
        <taxon>Fungi</taxon>
        <taxon>Dikarya</taxon>
        <taxon>Basidiomycota</taxon>
        <taxon>Agaricomycotina</taxon>
        <taxon>Agaricomycetes</taxon>
        <taxon>Agaricomycetidae</taxon>
        <taxon>Agaricales</taxon>
        <taxon>Agaricineae</taxon>
        <taxon>Strophariaceae</taxon>
        <taxon>Psilocybe</taxon>
    </lineage>
</organism>
<sequence>MGLEMRAGARAGVEGVGVGDSEKEKVALLLLPAGYRRVRAAWEAFVDGAVGEWKMIGVVSVLLLSAILTTLQIESANANANANATAAGDPVIRHTALLSLMCALMSLAFGCVYVLRFGTMRRIWKAVEWALEAKKDRTKVVVWWNVWVMLAMPAVWLAWSIILYITCIMTFVWRTSSRTQDNTDTTTNNAHGISDAGLLVVRIVISAILGLGIVYMGLAMRTLGRYGDEMDVCWRRRRGAWVGEQMDEDEDDRCRGLDGHQSWRPCQPAPSFVPPSAAYGYGVDAKKPLIDTNANANANYVAGPTAVQVLQGPSTHHDPSRNKSALVQGDRAAELSFYKSSVMPAELNTQTLSRDSKAPAPVSPPPQESEDPGSSSASASANVRKRTPLAVPPPASLPPIPRTPMSGSGSGLSGPRLWLRSKSLQTTASATFTTTSSVYSDRDRSSSGFRYYSGFNLDSRRETTSLSVGVGDIHHDADADARHAGAGQLALSPATRMASVSSASGSGGSEYLGSDRDAMQEEESASAQSRARLSNDETEAATDASMSVPRTPVPSPTTVSPR</sequence>
<dbReference type="AlphaFoldDB" id="A0A409X9R7"/>
<accession>A0A409X9R7</accession>
<feature type="transmembrane region" description="Helical" evidence="2">
    <location>
        <begin position="144"/>
        <end position="173"/>
    </location>
</feature>
<comment type="caution">
    <text evidence="3">The sequence shown here is derived from an EMBL/GenBank/DDBJ whole genome shotgun (WGS) entry which is preliminary data.</text>
</comment>
<dbReference type="Proteomes" id="UP000283269">
    <property type="component" value="Unassembled WGS sequence"/>
</dbReference>
<evidence type="ECO:0000256" key="2">
    <source>
        <dbReference type="SAM" id="Phobius"/>
    </source>
</evidence>
<dbReference type="EMBL" id="NHYD01002259">
    <property type="protein sequence ID" value="PPQ87553.1"/>
    <property type="molecule type" value="Genomic_DNA"/>
</dbReference>
<feature type="transmembrane region" description="Helical" evidence="2">
    <location>
        <begin position="193"/>
        <end position="218"/>
    </location>
</feature>
<reference evidence="3 4" key="1">
    <citation type="journal article" date="2018" name="Evol. Lett.">
        <title>Horizontal gene cluster transfer increased hallucinogenic mushroom diversity.</title>
        <authorList>
            <person name="Reynolds H.T."/>
            <person name="Vijayakumar V."/>
            <person name="Gluck-Thaler E."/>
            <person name="Korotkin H.B."/>
            <person name="Matheny P.B."/>
            <person name="Slot J.C."/>
        </authorList>
    </citation>
    <scope>NUCLEOTIDE SEQUENCE [LARGE SCALE GENOMIC DNA]</scope>
    <source>
        <strain evidence="3 4">2631</strain>
    </source>
</reference>
<feature type="region of interest" description="Disordered" evidence="1">
    <location>
        <begin position="499"/>
        <end position="562"/>
    </location>
</feature>
<evidence type="ECO:0000313" key="3">
    <source>
        <dbReference type="EMBL" id="PPQ87553.1"/>
    </source>
</evidence>
<keyword evidence="4" id="KW-1185">Reference proteome</keyword>
<dbReference type="OrthoDB" id="3062801at2759"/>